<comment type="caution">
    <text evidence="2">The sequence shown here is derived from an EMBL/GenBank/DDBJ whole genome shotgun (WGS) entry which is preliminary data.</text>
</comment>
<dbReference type="OMA" id="MSVNAIN"/>
<dbReference type="EMBL" id="JAHBFI010000005">
    <property type="protein sequence ID" value="MBZ5962048.1"/>
    <property type="molecule type" value="Genomic_DNA"/>
</dbReference>
<evidence type="ECO:0000313" key="4">
    <source>
        <dbReference type="Proteomes" id="UP000752647"/>
    </source>
</evidence>
<dbReference type="Proteomes" id="UP000752647">
    <property type="component" value="Unassembled WGS sequence"/>
</dbReference>
<dbReference type="GeneID" id="61037502"/>
<evidence type="ECO:0000313" key="3">
    <source>
        <dbReference type="Proteomes" id="UP000199271"/>
    </source>
</evidence>
<proteinExistence type="predicted"/>
<gene>
    <name evidence="1" type="ORF">C122C_1273</name>
    <name evidence="2" type="ORF">KIJ12_02560</name>
</gene>
<dbReference type="RefSeq" id="WP_010391360.1">
    <property type="nucleotide sequence ID" value="NZ_BPKT01000001.1"/>
</dbReference>
<dbReference type="Proteomes" id="UP000199271">
    <property type="component" value="Unassembled WGS sequence"/>
</dbReference>
<dbReference type="EMBL" id="FBSY01000002">
    <property type="protein sequence ID" value="CUW06159.1"/>
    <property type="molecule type" value="Genomic_DNA"/>
</dbReference>
<name>A0A9Q3SWV6_9LACO</name>
<evidence type="ECO:0000313" key="2">
    <source>
        <dbReference type="EMBL" id="MBZ5962048.1"/>
    </source>
</evidence>
<organism evidence="2 4">
    <name type="scientific">Leuconostoc gasicomitatum</name>
    <dbReference type="NCBI Taxonomy" id="115778"/>
    <lineage>
        <taxon>Bacteria</taxon>
        <taxon>Bacillati</taxon>
        <taxon>Bacillota</taxon>
        <taxon>Bacilli</taxon>
        <taxon>Lactobacillales</taxon>
        <taxon>Lactobacillaceae</taxon>
        <taxon>Leuconostoc</taxon>
        <taxon>Leuconostoc gelidum group</taxon>
    </lineage>
</organism>
<accession>A0A9Q3SWV6</accession>
<sequence length="172" mass="19167">MRKAFIALGVIFVALLVAFATFNQQPKYAGVSMPRADYRHLEQSRRSIKTFISALDDFDYQDAKTMAVVEKSGNQIIKHNSNNLSSTDSQALRDALYGKTGIITIVQIAKKGHYNIDSSVASRFHDKFDTIITMSVNAMNKSSAQRADIVTQMKVDLNIEAAIYRIGAKNEE</sequence>
<keyword evidence="3" id="KW-1185">Reference proteome</keyword>
<evidence type="ECO:0000313" key="1">
    <source>
        <dbReference type="EMBL" id="CUW06159.1"/>
    </source>
</evidence>
<protein>
    <submittedName>
        <fullName evidence="2">Molecular chaperone</fullName>
    </submittedName>
</protein>
<reference evidence="1 3" key="1">
    <citation type="submission" date="2015-12" db="EMBL/GenBank/DDBJ databases">
        <authorList>
            <person name="Andreevskaya M."/>
        </authorList>
    </citation>
    <scope>NUCLEOTIDE SEQUENCE [LARGE SCALE GENOMIC DNA]</scope>
    <source>
        <strain evidence="1 3">C122c</strain>
    </source>
</reference>
<reference evidence="2" key="2">
    <citation type="submission" date="2021-05" db="EMBL/GenBank/DDBJ databases">
        <title>Pangenome of Leuconostoc gelidum warrants species status for Leuconostoc gelidum subsp. gasicomitatum.</title>
        <authorList>
            <person name="Johansson P."/>
            <person name="Sade E."/>
            <person name="Hultman J."/>
            <person name="Auvinen P."/>
            <person name="Bjorkroth J."/>
        </authorList>
    </citation>
    <scope>NUCLEOTIDE SEQUENCE</scope>
    <source>
        <strain evidence="2">A.21.4</strain>
    </source>
</reference>
<dbReference type="AlphaFoldDB" id="A0A9Q3SWV6"/>